<dbReference type="OrthoDB" id="5589195at2759"/>
<dbReference type="CDD" id="cd00920">
    <property type="entry name" value="Cupredoxin"/>
    <property type="match status" value="1"/>
</dbReference>
<feature type="compositionally biased region" description="Low complexity" evidence="12">
    <location>
        <begin position="25"/>
        <end position="39"/>
    </location>
</feature>
<dbReference type="UniPathway" id="UPA00378"/>
<feature type="transmembrane region" description="Helical" evidence="13">
    <location>
        <begin position="63"/>
        <end position="83"/>
    </location>
</feature>
<comment type="similarity">
    <text evidence="3">Belongs to the ALG6/ALG8 glucosyltransferase family.</text>
</comment>
<dbReference type="CDD" id="cd12087">
    <property type="entry name" value="TM_EGFR-like"/>
    <property type="match status" value="1"/>
</dbReference>
<comment type="caution">
    <text evidence="15">The sequence shown here is derived from an EMBL/GenBank/DDBJ whole genome shotgun (WGS) entry which is preliminary data.</text>
</comment>
<name>A0A8H4RAU7_9HELO</name>
<feature type="region of interest" description="Disordered" evidence="12">
    <location>
        <begin position="937"/>
        <end position="987"/>
    </location>
</feature>
<feature type="compositionally biased region" description="Low complexity" evidence="12">
    <location>
        <begin position="734"/>
        <end position="777"/>
    </location>
</feature>
<keyword evidence="9 13" id="KW-1133">Transmembrane helix</keyword>
<evidence type="ECO:0000256" key="7">
    <source>
        <dbReference type="ARBA" id="ARBA00022692"/>
    </source>
</evidence>
<evidence type="ECO:0000256" key="12">
    <source>
        <dbReference type="SAM" id="MobiDB-lite"/>
    </source>
</evidence>
<feature type="domain" description="Heterokaryon incompatibility" evidence="14">
    <location>
        <begin position="1101"/>
        <end position="1204"/>
    </location>
</feature>
<dbReference type="PANTHER" id="PTHR12413">
    <property type="entry name" value="DOLICHYL GLYCOSYLTRANSFERASE"/>
    <property type="match status" value="1"/>
</dbReference>
<feature type="region of interest" description="Disordered" evidence="12">
    <location>
        <begin position="1671"/>
        <end position="1690"/>
    </location>
</feature>
<feature type="region of interest" description="Disordered" evidence="12">
    <location>
        <begin position="841"/>
        <end position="868"/>
    </location>
</feature>
<keyword evidence="7 13" id="KW-0812">Transmembrane</keyword>
<sequence>MAGPAPSPHKPRRKTKKTSNGSEVSSIAPSPAPRASTSPLSRPAYPLASFLWPARSSVSQWEILPLILMAVGLFRWAAGLWGYSGFQNPPMHGDYEAQRHWMEITTQLPISQWYFHDLEWWGLDYPPLTAYHSWILGKIGAIIDPSWFALHTSRGLDDPVLKVFMRATVISSEYLIYIPAAVIFVRRLSKLQGVNTWNASIALTAILMQPGTILIDHVHFQYNTVMLGLVLATMSSVLAGRYMWSCVFFILALGFKQMALYYAPAMFAYLLGICLFPRVNVPRFLGIAVVTLASFAALLLPIFLGAIYDSYRGIDARPDLFGHAAPLPIFTEYSFMLNNQAWYYPIIQQLAQIIHRVFPFARGLFEDKVANFWCALNVVIKLRNYPSEILQRASLLVTLASITPPCLVIFAKPRKDLLPLALATTAWGFFLFSFQVHEKSVLLPLMPMTAILAGKHGLSKNVRAWVGFANLLGVWTMFPLLQRVDLRIPYYVLSLLWAYLLGLPPTSFAVYRQETHPTWAGFGTTVLHLIFYTTMAVWHLAESFLAPPHGKPDLWVVINVGIGAPEVVPENLAPVFAASSSATSTSTAPAATWTVAVGAEGFNFSPHELNASVGDTIEWLFYPQNHSVVRGGFSVDPCIPYELTGYGLVGFWSGFKPVQLVLPNPPSFSVVINDTEPLSFYCSAPGACLQGMIGVINPNATFNWASQFALTQNATVELSPGESFPAETGKPIRTTTATGASFTPTPVAQTSSSSTSTTTSVATTSAPATPAAGSSTSLSTGAIVGIAIGGLAVVILAAALLYMCGRQKTVKEIRQSQQTPLNNSYQPSSPGFSEANYSNMHKPPFHDLNSPGHSPYTAAGTERSMSPPADERTQMMGMIPATHHYNGHPIPSSFPVSPGFPSPGFPSPTYANEMDHGSVGGMRPYNPTEVTEHDLIPQDSFSGPHEMAVPSRNPSTGNPPARTDHENRPFSYTDSESGYRNARSYPLEKNDSELRSWGQKYGARDMIPVELIGKKGNLELKDRLNARSLEWMSAKARMLGNEHFNWVQRTDMKESEQENGNLFICYGYLTRMAQSGLDWNGRNAFSSGMDGHTRRIMDSVTSIRYLWIDSLCIIQRGDNFTDWRHEVSLMSDVYSNSFCNLSATDAPDSHHSMFCTRNPDALHPDIVNLSVNGRLSPHLVSNKGFWETEVSHALINTRAWVLQERLLSPRILYFGARQLLWECREKDAAEIYPDGLPTSFSSSIKSFKMLMGTGYGRVEDDNNKLGNYFDGYRVWDSIVEAYTVCILTFPGDKLAALSAIAKRMRTALRDEYVAGMWRRGLERQLLWSVPDNLPKRPAGTRSTCRAPSWSWMAVDGKVDPSRINNDCHVVIEVESVQLEYVTDDTTGLIRDGWLRLRGVLKQLTLFTRTSISKHCGWDIFVNGVDISRGYPNVYLDTFHAGFNSQNEEKTLYCMPASVPKDWDPLMGGQYGIYFLLLELVDRESATFRRLGLFQAWNKVGMDQVMAGCAEEDTFPCEEYKDDYEMVIDYLAFITSHDFVRGCGGSMEEQMLCNEEGGEALIWVVFEEEEVLEVVGECVEILGWGCPYRMPEASSKTRLSSHRLRMLSLHQKFLHQAPNGRQLHLLLFIKLKNIPSTPLKSLRYITQKLNPPTNPVMLWIQTQSIIIIPHRHLTPNSQQKQRTPQRPEISTDRKVLEEEILGGFETGCCG</sequence>
<dbReference type="Gene3D" id="2.60.40.420">
    <property type="entry name" value="Cupredoxins - blue copper proteins"/>
    <property type="match status" value="1"/>
</dbReference>
<evidence type="ECO:0000313" key="15">
    <source>
        <dbReference type="EMBL" id="KAF4625533.1"/>
    </source>
</evidence>
<dbReference type="Proteomes" id="UP000566819">
    <property type="component" value="Unassembled WGS sequence"/>
</dbReference>
<evidence type="ECO:0000256" key="10">
    <source>
        <dbReference type="ARBA" id="ARBA00023136"/>
    </source>
</evidence>
<feature type="region of interest" description="Disordered" evidence="12">
    <location>
        <begin position="720"/>
        <end position="777"/>
    </location>
</feature>
<evidence type="ECO:0000256" key="4">
    <source>
        <dbReference type="ARBA" id="ARBA00011937"/>
    </source>
</evidence>
<evidence type="ECO:0000256" key="11">
    <source>
        <dbReference type="ARBA" id="ARBA00032921"/>
    </source>
</evidence>
<feature type="transmembrane region" description="Helical" evidence="13">
    <location>
        <begin position="488"/>
        <end position="507"/>
    </location>
</feature>
<keyword evidence="8" id="KW-0256">Endoplasmic reticulum</keyword>
<evidence type="ECO:0000256" key="5">
    <source>
        <dbReference type="ARBA" id="ARBA00022676"/>
    </source>
</evidence>
<evidence type="ECO:0000256" key="13">
    <source>
        <dbReference type="SAM" id="Phobius"/>
    </source>
</evidence>
<evidence type="ECO:0000256" key="9">
    <source>
        <dbReference type="ARBA" id="ARBA00022989"/>
    </source>
</evidence>
<keyword evidence="6" id="KW-0808">Transferase</keyword>
<feature type="transmembrane region" description="Helical" evidence="13">
    <location>
        <begin position="163"/>
        <end position="185"/>
    </location>
</feature>
<organism evidence="15 16">
    <name type="scientific">Cudoniella acicularis</name>
    <dbReference type="NCBI Taxonomy" id="354080"/>
    <lineage>
        <taxon>Eukaryota</taxon>
        <taxon>Fungi</taxon>
        <taxon>Dikarya</taxon>
        <taxon>Ascomycota</taxon>
        <taxon>Pezizomycotina</taxon>
        <taxon>Leotiomycetes</taxon>
        <taxon>Helotiales</taxon>
        <taxon>Tricladiaceae</taxon>
        <taxon>Cudoniella</taxon>
    </lineage>
</organism>
<evidence type="ECO:0000256" key="6">
    <source>
        <dbReference type="ARBA" id="ARBA00022679"/>
    </source>
</evidence>
<dbReference type="PANTHER" id="PTHR12413:SF1">
    <property type="entry name" value="DOLICHYL PYROPHOSPHATE MAN9GLCNAC2 ALPHA-1,3-GLUCOSYLTRANSFERASE"/>
    <property type="match status" value="1"/>
</dbReference>
<dbReference type="Pfam" id="PF03155">
    <property type="entry name" value="Alg6_Alg8"/>
    <property type="match status" value="2"/>
</dbReference>
<evidence type="ECO:0000256" key="3">
    <source>
        <dbReference type="ARBA" id="ARBA00008715"/>
    </source>
</evidence>
<gene>
    <name evidence="15" type="ORF">G7Y89_g12633</name>
</gene>
<feature type="transmembrane region" description="Helical" evidence="13">
    <location>
        <begin position="782"/>
        <end position="803"/>
    </location>
</feature>
<evidence type="ECO:0000313" key="16">
    <source>
        <dbReference type="Proteomes" id="UP000566819"/>
    </source>
</evidence>
<dbReference type="EMBL" id="JAAMPI010001355">
    <property type="protein sequence ID" value="KAF4625533.1"/>
    <property type="molecule type" value="Genomic_DNA"/>
</dbReference>
<feature type="transmembrane region" description="Helical" evidence="13">
    <location>
        <begin position="417"/>
        <end position="434"/>
    </location>
</feature>
<dbReference type="InterPro" id="IPR010730">
    <property type="entry name" value="HET"/>
</dbReference>
<feature type="transmembrane region" description="Helical" evidence="13">
    <location>
        <begin position="197"/>
        <end position="215"/>
    </location>
</feature>
<feature type="transmembrane region" description="Helical" evidence="13">
    <location>
        <begin position="519"/>
        <end position="541"/>
    </location>
</feature>
<keyword evidence="16" id="KW-1185">Reference proteome</keyword>
<comment type="pathway">
    <text evidence="2">Protein modification; protein glycosylation.</text>
</comment>
<keyword evidence="10 13" id="KW-0472">Membrane</keyword>
<dbReference type="Pfam" id="PF06985">
    <property type="entry name" value="HET"/>
    <property type="match status" value="1"/>
</dbReference>
<dbReference type="GO" id="GO:0042281">
    <property type="term" value="F:dolichyl pyrophosphate Man9GlcNAc2 alpha-1,3-glucosyltransferase activity"/>
    <property type="evidence" value="ECO:0007669"/>
    <property type="project" value="UniProtKB-EC"/>
</dbReference>
<feature type="transmembrane region" description="Helical" evidence="13">
    <location>
        <begin position="259"/>
        <end position="278"/>
    </location>
</feature>
<reference evidence="15 16" key="1">
    <citation type="submission" date="2020-03" db="EMBL/GenBank/DDBJ databases">
        <title>Draft Genome Sequence of Cudoniella acicularis.</title>
        <authorList>
            <person name="Buettner E."/>
            <person name="Kellner H."/>
        </authorList>
    </citation>
    <scope>NUCLEOTIDE SEQUENCE [LARGE SCALE GENOMIC DNA]</scope>
    <source>
        <strain evidence="15 16">DSM 108380</strain>
    </source>
</reference>
<evidence type="ECO:0000256" key="8">
    <source>
        <dbReference type="ARBA" id="ARBA00022824"/>
    </source>
</evidence>
<feature type="transmembrane region" description="Helical" evidence="13">
    <location>
        <begin position="284"/>
        <end position="308"/>
    </location>
</feature>
<dbReference type="GO" id="GO:0005789">
    <property type="term" value="C:endoplasmic reticulum membrane"/>
    <property type="evidence" value="ECO:0007669"/>
    <property type="project" value="UniProtKB-SubCell"/>
</dbReference>
<comment type="subcellular location">
    <subcellularLocation>
        <location evidence="1">Endoplasmic reticulum membrane</location>
        <topology evidence="1">Multi-pass membrane protein</topology>
    </subcellularLocation>
</comment>
<feature type="compositionally biased region" description="Polar residues" evidence="12">
    <location>
        <begin position="1673"/>
        <end position="1683"/>
    </location>
</feature>
<evidence type="ECO:0000256" key="1">
    <source>
        <dbReference type="ARBA" id="ARBA00004477"/>
    </source>
</evidence>
<accession>A0A8H4RAU7</accession>
<keyword evidence="5" id="KW-0328">Glycosyltransferase</keyword>
<feature type="region of interest" description="Disordered" evidence="12">
    <location>
        <begin position="1"/>
        <end position="39"/>
    </location>
</feature>
<dbReference type="InterPro" id="IPR008972">
    <property type="entry name" value="Cupredoxin"/>
</dbReference>
<feature type="transmembrane region" description="Helical" evidence="13">
    <location>
        <begin position="227"/>
        <end position="252"/>
    </location>
</feature>
<feature type="transmembrane region" description="Helical" evidence="13">
    <location>
        <begin position="464"/>
        <end position="481"/>
    </location>
</feature>
<proteinExistence type="inferred from homology"/>
<protein>
    <recommendedName>
        <fullName evidence="4">dolichyl-P-Glc:Man9GlcNAc2-PP-dolichol alpha-1,3-glucosyltransferase</fullName>
        <ecNumber evidence="4">2.4.1.267</ecNumber>
    </recommendedName>
    <alternativeName>
        <fullName evidence="11">Dol-P-Glc:Man(9)GlcNAc(2)-PP-Dol alpha-1,3-glucosyltransferase</fullName>
    </alternativeName>
</protein>
<evidence type="ECO:0000259" key="14">
    <source>
        <dbReference type="Pfam" id="PF06985"/>
    </source>
</evidence>
<dbReference type="InterPro" id="IPR004856">
    <property type="entry name" value="Glyco_trans_ALG6/ALG8"/>
</dbReference>
<evidence type="ECO:0000256" key="2">
    <source>
        <dbReference type="ARBA" id="ARBA00004922"/>
    </source>
</evidence>
<dbReference type="EC" id="2.4.1.267" evidence="4"/>
<dbReference type="SUPFAM" id="SSF49503">
    <property type="entry name" value="Cupredoxins"/>
    <property type="match status" value="1"/>
</dbReference>